<dbReference type="Pfam" id="PF06180">
    <property type="entry name" value="CbiK"/>
    <property type="match status" value="1"/>
</dbReference>
<proteinExistence type="predicted"/>
<evidence type="ECO:0000313" key="1">
    <source>
        <dbReference type="EMBL" id="UWX06271.1"/>
    </source>
</evidence>
<accession>A0ABY5Y379</accession>
<evidence type="ECO:0000313" key="2">
    <source>
        <dbReference type="Proteomes" id="UP001058120"/>
    </source>
</evidence>
<keyword evidence="2" id="KW-1185">Reference proteome</keyword>
<protein>
    <submittedName>
        <fullName evidence="1">Sirohydrochlorin cobaltochelatase</fullName>
    </submittedName>
</protein>
<reference evidence="1" key="1">
    <citation type="submission" date="2020-12" db="EMBL/GenBank/DDBJ databases">
        <title>Taurinivorans muris gen. nov., sp. nov., fundamental and realized metabolic niche of a ubiquitous sulfidogenic bacterium in the murine intestine.</title>
        <authorList>
            <person name="Ye H."/>
            <person name="Hanson B.T."/>
            <person name="Loy A."/>
        </authorList>
    </citation>
    <scope>NUCLEOTIDE SEQUENCE</scope>
    <source>
        <strain evidence="1">LT0009</strain>
    </source>
</reference>
<dbReference type="InterPro" id="IPR010388">
    <property type="entry name" value="Anaerobic_Co-chelatase"/>
</dbReference>
<dbReference type="Proteomes" id="UP001058120">
    <property type="component" value="Chromosome"/>
</dbReference>
<dbReference type="Gene3D" id="3.40.50.1400">
    <property type="match status" value="2"/>
</dbReference>
<dbReference type="SUPFAM" id="SSF53800">
    <property type="entry name" value="Chelatase"/>
    <property type="match status" value="1"/>
</dbReference>
<sequence>MIMNDTYDWSEKLEKFSLEVSKPKAGILIAAYGSSNMQSGQAIRNFQAKLERYFNIPVRIAFTSETLRKRLAHARTKSDSVLKALKKMEFERFTHIVVQSLHLIAGMEYCDVLEDTNIARNSSRLKISFGLPLLNAEEDILPVVKALHKILPEKFQENDIAVFMGHGTNHEAEQLYLALSSKLTETYPSLYAACMEGSYTLTHVLDELEKKARINKVWLLPLLTVIGKHALCDMAGDDEFSWKSRVLRQGYSCEPYLKGLAESNEIQNIWIRRIEQAIAML</sequence>
<dbReference type="EMBL" id="CP065938">
    <property type="protein sequence ID" value="UWX06271.1"/>
    <property type="molecule type" value="Genomic_DNA"/>
</dbReference>
<gene>
    <name evidence="1" type="ORF">JBF11_02860</name>
</gene>
<dbReference type="PIRSF" id="PIRSF033579">
    <property type="entry name" value="Anaer_Co_chel"/>
    <property type="match status" value="1"/>
</dbReference>
<organism evidence="1 2">
    <name type="scientific">Taurinivorans muris</name>
    <dbReference type="NCBI Taxonomy" id="2787751"/>
    <lineage>
        <taxon>Bacteria</taxon>
        <taxon>Pseudomonadati</taxon>
        <taxon>Thermodesulfobacteriota</taxon>
        <taxon>Desulfovibrionia</taxon>
        <taxon>Desulfovibrionales</taxon>
        <taxon>Desulfovibrionaceae</taxon>
        <taxon>Taurinivorans</taxon>
    </lineage>
</organism>
<name>A0ABY5Y379_9BACT</name>